<feature type="signal peptide" evidence="1">
    <location>
        <begin position="1"/>
        <end position="17"/>
    </location>
</feature>
<keyword evidence="3" id="KW-1185">Reference proteome</keyword>
<dbReference type="AlphaFoldDB" id="A0A5B7INW5"/>
<gene>
    <name evidence="2" type="ORF">E2C01_078830</name>
</gene>
<reference evidence="2 3" key="1">
    <citation type="submission" date="2019-05" db="EMBL/GenBank/DDBJ databases">
        <title>Another draft genome of Portunus trituberculatus and its Hox gene families provides insights of decapod evolution.</title>
        <authorList>
            <person name="Jeong J.-H."/>
            <person name="Song I."/>
            <person name="Kim S."/>
            <person name="Choi T."/>
            <person name="Kim D."/>
            <person name="Ryu S."/>
            <person name="Kim W."/>
        </authorList>
    </citation>
    <scope>NUCLEOTIDE SEQUENCE [LARGE SCALE GENOMIC DNA]</scope>
    <source>
        <tissue evidence="2">Muscle</tissue>
    </source>
</reference>
<comment type="caution">
    <text evidence="2">The sequence shown here is derived from an EMBL/GenBank/DDBJ whole genome shotgun (WGS) entry which is preliminary data.</text>
</comment>
<evidence type="ECO:0000256" key="1">
    <source>
        <dbReference type="SAM" id="SignalP"/>
    </source>
</evidence>
<feature type="chain" id="PRO_5022995397" evidence="1">
    <location>
        <begin position="18"/>
        <end position="70"/>
    </location>
</feature>
<sequence length="70" mass="7883">MVVVVMVVVMVVVITRARIFEEIIETLDDSDSSAVRIVKELLQDKELFNDLAFIAARGHQRTGEKKHASD</sequence>
<dbReference type="EMBL" id="VSRR010064411">
    <property type="protein sequence ID" value="MPC84103.1"/>
    <property type="molecule type" value="Genomic_DNA"/>
</dbReference>
<evidence type="ECO:0000313" key="3">
    <source>
        <dbReference type="Proteomes" id="UP000324222"/>
    </source>
</evidence>
<name>A0A5B7INW5_PORTR</name>
<dbReference type="Proteomes" id="UP000324222">
    <property type="component" value="Unassembled WGS sequence"/>
</dbReference>
<accession>A0A5B7INW5</accession>
<protein>
    <submittedName>
        <fullName evidence="2">Uncharacterized protein</fullName>
    </submittedName>
</protein>
<evidence type="ECO:0000313" key="2">
    <source>
        <dbReference type="EMBL" id="MPC84103.1"/>
    </source>
</evidence>
<organism evidence="2 3">
    <name type="scientific">Portunus trituberculatus</name>
    <name type="common">Swimming crab</name>
    <name type="synonym">Neptunus trituberculatus</name>
    <dbReference type="NCBI Taxonomy" id="210409"/>
    <lineage>
        <taxon>Eukaryota</taxon>
        <taxon>Metazoa</taxon>
        <taxon>Ecdysozoa</taxon>
        <taxon>Arthropoda</taxon>
        <taxon>Crustacea</taxon>
        <taxon>Multicrustacea</taxon>
        <taxon>Malacostraca</taxon>
        <taxon>Eumalacostraca</taxon>
        <taxon>Eucarida</taxon>
        <taxon>Decapoda</taxon>
        <taxon>Pleocyemata</taxon>
        <taxon>Brachyura</taxon>
        <taxon>Eubrachyura</taxon>
        <taxon>Portunoidea</taxon>
        <taxon>Portunidae</taxon>
        <taxon>Portuninae</taxon>
        <taxon>Portunus</taxon>
    </lineage>
</organism>
<keyword evidence="1" id="KW-0732">Signal</keyword>
<proteinExistence type="predicted"/>